<keyword evidence="4" id="KW-1185">Reference proteome</keyword>
<feature type="region of interest" description="Disordered" evidence="1">
    <location>
        <begin position="116"/>
        <end position="182"/>
    </location>
</feature>
<gene>
    <name evidence="3" type="ORF">E6O75_ATG06051</name>
</gene>
<dbReference type="AlphaFoldDB" id="A0A4Z1P4C5"/>
<dbReference type="Proteomes" id="UP000298493">
    <property type="component" value="Unassembled WGS sequence"/>
</dbReference>
<organism evidence="3 4">
    <name type="scientific">Venturia nashicola</name>
    <dbReference type="NCBI Taxonomy" id="86259"/>
    <lineage>
        <taxon>Eukaryota</taxon>
        <taxon>Fungi</taxon>
        <taxon>Dikarya</taxon>
        <taxon>Ascomycota</taxon>
        <taxon>Pezizomycotina</taxon>
        <taxon>Dothideomycetes</taxon>
        <taxon>Pleosporomycetidae</taxon>
        <taxon>Venturiales</taxon>
        <taxon>Venturiaceae</taxon>
        <taxon>Venturia</taxon>
    </lineage>
</organism>
<name>A0A4Z1P4C5_9PEZI</name>
<keyword evidence="2" id="KW-1133">Transmembrane helix</keyword>
<reference evidence="3 4" key="1">
    <citation type="submission" date="2019-04" db="EMBL/GenBank/DDBJ databases">
        <title>High contiguity whole genome sequence and gene annotation resource for two Venturia nashicola isolates.</title>
        <authorList>
            <person name="Prokchorchik M."/>
            <person name="Won K."/>
            <person name="Lee Y."/>
            <person name="Choi E.D."/>
            <person name="Segonzac C."/>
            <person name="Sohn K.H."/>
        </authorList>
    </citation>
    <scope>NUCLEOTIDE SEQUENCE [LARGE SCALE GENOMIC DNA]</scope>
    <source>
        <strain evidence="3 4">PRI2</strain>
    </source>
</reference>
<evidence type="ECO:0000256" key="1">
    <source>
        <dbReference type="SAM" id="MobiDB-lite"/>
    </source>
</evidence>
<protein>
    <submittedName>
        <fullName evidence="3">Leptomycin B resistance protein pmd1</fullName>
    </submittedName>
</protein>
<keyword evidence="2" id="KW-0472">Membrane</keyword>
<keyword evidence="2" id="KW-0812">Transmembrane</keyword>
<evidence type="ECO:0000313" key="4">
    <source>
        <dbReference type="Proteomes" id="UP000298493"/>
    </source>
</evidence>
<accession>A0A4Z1P4C5</accession>
<evidence type="ECO:0000313" key="3">
    <source>
        <dbReference type="EMBL" id="TID18930.1"/>
    </source>
</evidence>
<dbReference type="EMBL" id="SNSC02000013">
    <property type="protein sequence ID" value="TID18930.1"/>
    <property type="molecule type" value="Genomic_DNA"/>
</dbReference>
<evidence type="ECO:0000256" key="2">
    <source>
        <dbReference type="SAM" id="Phobius"/>
    </source>
</evidence>
<comment type="caution">
    <text evidence="3">The sequence shown here is derived from an EMBL/GenBank/DDBJ whole genome shotgun (WGS) entry which is preliminary data.</text>
</comment>
<sequence length="213" mass="22894">MTSPISDDTDTAAGPSTAALLLNAGIIQQHESLEMAVEVGHASLAGLLASHRLQPIRILNNKDEIEVMYRLQHGDSFILGNAQAMSAMAIRMALLPHEHVLAEPIVDHGPASQATFMASPLPRHDHGLFQPDPVQGSTSRPPLMDAHSPSDLPQHGNGHVEQAATDQEAQPDLESAERAEKRRKRKARLMNLGRGAAGITFIVMNVLHGVGVF</sequence>
<feature type="transmembrane region" description="Helical" evidence="2">
    <location>
        <begin position="191"/>
        <end position="210"/>
    </location>
</feature>
<proteinExistence type="predicted"/>